<organism evidence="2 3">
    <name type="scientific">Hyalangium rubrum</name>
    <dbReference type="NCBI Taxonomy" id="3103134"/>
    <lineage>
        <taxon>Bacteria</taxon>
        <taxon>Pseudomonadati</taxon>
        <taxon>Myxococcota</taxon>
        <taxon>Myxococcia</taxon>
        <taxon>Myxococcales</taxon>
        <taxon>Cystobacterineae</taxon>
        <taxon>Archangiaceae</taxon>
        <taxon>Hyalangium</taxon>
    </lineage>
</organism>
<evidence type="ECO:0000313" key="3">
    <source>
        <dbReference type="Proteomes" id="UP001291309"/>
    </source>
</evidence>
<protein>
    <submittedName>
        <fullName evidence="2">DUF2087 domain-containing protein</fullName>
    </submittedName>
</protein>
<evidence type="ECO:0000259" key="1">
    <source>
        <dbReference type="Pfam" id="PF09860"/>
    </source>
</evidence>
<dbReference type="EMBL" id="JAXIVS010000004">
    <property type="protein sequence ID" value="MDY7227509.1"/>
    <property type="molecule type" value="Genomic_DNA"/>
</dbReference>
<accession>A0ABU5H255</accession>
<dbReference type="InterPro" id="IPR018656">
    <property type="entry name" value="DUF2087"/>
</dbReference>
<dbReference type="Proteomes" id="UP001291309">
    <property type="component" value="Unassembled WGS sequence"/>
</dbReference>
<keyword evidence="3" id="KW-1185">Reference proteome</keyword>
<comment type="caution">
    <text evidence="2">The sequence shown here is derived from an EMBL/GenBank/DDBJ whole genome shotgun (WGS) entry which is preliminary data.</text>
</comment>
<evidence type="ECO:0000313" key="2">
    <source>
        <dbReference type="EMBL" id="MDY7227509.1"/>
    </source>
</evidence>
<dbReference type="RefSeq" id="WP_321546230.1">
    <property type="nucleotide sequence ID" value="NZ_JAXIVS010000004.1"/>
</dbReference>
<sequence>MSRLALPFEVADLSAFARSLRDQLEHKPSHVEMLNMLCRAAGFRNYQHFRADAEARQRLVAVQEVKPTPDHQLIEKVARHFDKEGRLLRWPAKAPHLALCLWVLWARLPSGSVLTEREISDLLNRWHAFGDHAVLRRALFEAGLVDRTQDGRKYRRIEQKPPVELGALLARVTPVQLGERKGG</sequence>
<reference evidence="2 3" key="1">
    <citation type="submission" date="2023-12" db="EMBL/GenBank/DDBJ databases">
        <title>the genome sequence of Hyalangium sp. s54d21.</title>
        <authorList>
            <person name="Zhang X."/>
        </authorList>
    </citation>
    <scope>NUCLEOTIDE SEQUENCE [LARGE SCALE GENOMIC DNA]</scope>
    <source>
        <strain evidence="3">s54d21</strain>
    </source>
</reference>
<dbReference type="Pfam" id="PF09860">
    <property type="entry name" value="DUF2087"/>
    <property type="match status" value="1"/>
</dbReference>
<name>A0ABU5H255_9BACT</name>
<gene>
    <name evidence="2" type="ORF">SYV04_13940</name>
</gene>
<proteinExistence type="predicted"/>
<feature type="domain" description="DUF2087" evidence="1">
    <location>
        <begin position="86"/>
        <end position="156"/>
    </location>
</feature>